<accession>A0ABS7BD31</accession>
<dbReference type="PANTHER" id="PTHR30576">
    <property type="entry name" value="COLANIC BIOSYNTHESIS UDP-GLUCOSE LIPID CARRIER TRANSFERASE"/>
    <property type="match status" value="1"/>
</dbReference>
<comment type="similarity">
    <text evidence="1">Belongs to the bacterial sugar transferase family.</text>
</comment>
<evidence type="ECO:0000256" key="1">
    <source>
        <dbReference type="ARBA" id="ARBA00006464"/>
    </source>
</evidence>
<sequence length="206" mass="22519">MAQRAIDIGVSATALVVTAPVMAGVAAAVAANLGRPVLFRQQRPGLHGRPFTLVKFRTMRDVDERRGLVTDADRLTGLGRALRSTSLDELPTLWNVLRGDMSLVGPRPLLMQYLDLYSPDQARRHLVRPGVTGLAQVSGRNLLDWEERLALDVWYVDHRSLALNAKICLRTVLTLFRREGISAPGEATMPLFTGSPRAVAEADGDA</sequence>
<protein>
    <submittedName>
        <fullName evidence="3">Sugar transferase</fullName>
    </submittedName>
</protein>
<evidence type="ECO:0000313" key="3">
    <source>
        <dbReference type="EMBL" id="MBW6438822.1"/>
    </source>
</evidence>
<dbReference type="GO" id="GO:0016740">
    <property type="term" value="F:transferase activity"/>
    <property type="evidence" value="ECO:0007669"/>
    <property type="project" value="UniProtKB-KW"/>
</dbReference>
<reference evidence="3 4" key="1">
    <citation type="journal article" date="2013" name="Antonie Van Leeuwenhoek">
        <title>Actinoplanes hulinensis sp. nov., a novel actinomycete isolated from soybean root (Glycine max (L.) Merr).</title>
        <authorList>
            <person name="Shen Y."/>
            <person name="Liu C."/>
            <person name="Wang X."/>
            <person name="Zhao J."/>
            <person name="Jia F."/>
            <person name="Zhang Y."/>
            <person name="Wang L."/>
            <person name="Yang D."/>
            <person name="Xiang W."/>
        </authorList>
    </citation>
    <scope>NUCLEOTIDE SEQUENCE [LARGE SCALE GENOMIC DNA]</scope>
    <source>
        <strain evidence="3 4">NEAU-M9</strain>
    </source>
</reference>
<organism evidence="3 4">
    <name type="scientific">Actinoplanes hulinensis</name>
    <dbReference type="NCBI Taxonomy" id="1144547"/>
    <lineage>
        <taxon>Bacteria</taxon>
        <taxon>Bacillati</taxon>
        <taxon>Actinomycetota</taxon>
        <taxon>Actinomycetes</taxon>
        <taxon>Micromonosporales</taxon>
        <taxon>Micromonosporaceae</taxon>
        <taxon>Actinoplanes</taxon>
    </lineage>
</organism>
<dbReference type="Proteomes" id="UP001519863">
    <property type="component" value="Unassembled WGS sequence"/>
</dbReference>
<dbReference type="PANTHER" id="PTHR30576:SF8">
    <property type="entry name" value="UNDECAPRENYL-PHOSPHATE GALACTOSE PHOSPHOTRANSFERASE"/>
    <property type="match status" value="1"/>
</dbReference>
<keyword evidence="4" id="KW-1185">Reference proteome</keyword>
<gene>
    <name evidence="3" type="ORF">KZ829_34345</name>
</gene>
<feature type="domain" description="Bacterial sugar transferase" evidence="2">
    <location>
        <begin position="4"/>
        <end position="176"/>
    </location>
</feature>
<name>A0ABS7BD31_9ACTN</name>
<evidence type="ECO:0000313" key="4">
    <source>
        <dbReference type="Proteomes" id="UP001519863"/>
    </source>
</evidence>
<comment type="caution">
    <text evidence="3">The sequence shown here is derived from an EMBL/GenBank/DDBJ whole genome shotgun (WGS) entry which is preliminary data.</text>
</comment>
<keyword evidence="3" id="KW-0808">Transferase</keyword>
<evidence type="ECO:0000259" key="2">
    <source>
        <dbReference type="Pfam" id="PF02397"/>
    </source>
</evidence>
<dbReference type="Pfam" id="PF02397">
    <property type="entry name" value="Bac_transf"/>
    <property type="match status" value="1"/>
</dbReference>
<dbReference type="InterPro" id="IPR003362">
    <property type="entry name" value="Bact_transf"/>
</dbReference>
<proteinExistence type="inferred from homology"/>
<dbReference type="EMBL" id="JAHXZI010000022">
    <property type="protein sequence ID" value="MBW6438822.1"/>
    <property type="molecule type" value="Genomic_DNA"/>
</dbReference>